<dbReference type="Gene3D" id="3.20.20.70">
    <property type="entry name" value="Aldolase class I"/>
    <property type="match status" value="1"/>
</dbReference>
<dbReference type="STRING" id="39480.EUAN_18400"/>
<keyword evidence="4" id="KW-0288">FMN</keyword>
<evidence type="ECO:0000256" key="2">
    <source>
        <dbReference type="ARBA" id="ARBA00013457"/>
    </source>
</evidence>
<dbReference type="SUPFAM" id="SSF51412">
    <property type="entry name" value="Inosine monophosphate dehydrogenase (IMPDH)"/>
    <property type="match status" value="1"/>
</dbReference>
<gene>
    <name evidence="6" type="ORF">EUAN_18400</name>
</gene>
<dbReference type="Pfam" id="PF03060">
    <property type="entry name" value="NMO"/>
    <property type="match status" value="1"/>
</dbReference>
<sequence>MKIGDLDIKYPIIQGGMAIRVSLSKLAGSVAREGGMGVIAGTGLGEEELKREIRAAKEISEGNGAIGINVMYAVSNFIELINIAIKEKIDFITFGAGFSRDIFEIGRKNNIPVIPIVSSVKLAKISEKLGAAAVVAEGGNAGGHLGTELDSWDIVKEIKEAVSIPVFGAGGIITPEDGRRMLELGADGIQMGSRFVATFESNVAEEYKQAYLELEKDDIVKIMSSAGLPANSIRGKFVEKVLEGNPDAPLECTNCLKKCSRKYCIRDRLIKGKEGDREEGILFAGTEAWRIDSIISVKEVFERFKKIFD</sequence>
<dbReference type="InterPro" id="IPR004136">
    <property type="entry name" value="NMO"/>
</dbReference>
<dbReference type="Proteomes" id="UP000180254">
    <property type="component" value="Unassembled WGS sequence"/>
</dbReference>
<organism evidence="6 7">
    <name type="scientific">Andreesenia angusta</name>
    <dbReference type="NCBI Taxonomy" id="39480"/>
    <lineage>
        <taxon>Bacteria</taxon>
        <taxon>Bacillati</taxon>
        <taxon>Bacillota</taxon>
        <taxon>Tissierellia</taxon>
        <taxon>Tissierellales</taxon>
        <taxon>Gottschalkiaceae</taxon>
        <taxon>Andreesenia</taxon>
    </lineage>
</organism>
<dbReference type="CDD" id="cd04730">
    <property type="entry name" value="NPD_like"/>
    <property type="match status" value="1"/>
</dbReference>
<comment type="caution">
    <text evidence="6">The sequence shown here is derived from an EMBL/GenBank/DDBJ whole genome shotgun (WGS) entry which is preliminary data.</text>
</comment>
<evidence type="ECO:0000313" key="6">
    <source>
        <dbReference type="EMBL" id="OHW61837.1"/>
    </source>
</evidence>
<dbReference type="GO" id="GO:0018580">
    <property type="term" value="F:nitronate monooxygenase activity"/>
    <property type="evidence" value="ECO:0007669"/>
    <property type="project" value="InterPro"/>
</dbReference>
<keyword evidence="7" id="KW-1185">Reference proteome</keyword>
<keyword evidence="6" id="KW-0503">Monooxygenase</keyword>
<name>A0A1S1V6R8_9FIRM</name>
<dbReference type="PANTHER" id="PTHR32332">
    <property type="entry name" value="2-NITROPROPANE DIOXYGENASE"/>
    <property type="match status" value="1"/>
</dbReference>
<dbReference type="PANTHER" id="PTHR32332:SF18">
    <property type="entry name" value="2-NITROPROPANE DIOXYGENASE"/>
    <property type="match status" value="1"/>
</dbReference>
<protein>
    <recommendedName>
        <fullName evidence="2">Probable nitronate monooxygenase</fullName>
    </recommendedName>
</protein>
<dbReference type="RefSeq" id="WP_245674477.1">
    <property type="nucleotide sequence ID" value="NZ_MKIE01000007.1"/>
</dbReference>
<evidence type="ECO:0000313" key="7">
    <source>
        <dbReference type="Proteomes" id="UP000180254"/>
    </source>
</evidence>
<dbReference type="EMBL" id="MKIE01000007">
    <property type="protein sequence ID" value="OHW61837.1"/>
    <property type="molecule type" value="Genomic_DNA"/>
</dbReference>
<evidence type="ECO:0000256" key="1">
    <source>
        <dbReference type="ARBA" id="ARBA00003535"/>
    </source>
</evidence>
<dbReference type="AlphaFoldDB" id="A0A1S1V6R8"/>
<accession>A0A1S1V6R8</accession>
<evidence type="ECO:0000256" key="5">
    <source>
        <dbReference type="ARBA" id="ARBA00023002"/>
    </source>
</evidence>
<proteinExistence type="predicted"/>
<comment type="function">
    <text evidence="1">Nitronate monooxygenase that uses molecular oxygen to catalyze the oxidative denitrification of alkyl nitronates. Acts on propionate 3-nitronate (P3N), the presumed physiological substrate. Probably functions in the detoxification of P3N, a metabolic poison produced by plants and fungi as a defense mechanism.</text>
</comment>
<evidence type="ECO:0000256" key="3">
    <source>
        <dbReference type="ARBA" id="ARBA00022630"/>
    </source>
</evidence>
<reference evidence="6 7" key="1">
    <citation type="submission" date="2016-09" db="EMBL/GenBank/DDBJ databases">
        <title>Genome sequence of Eubacterium angustum.</title>
        <authorList>
            <person name="Poehlein A."/>
            <person name="Daniel R."/>
        </authorList>
    </citation>
    <scope>NUCLEOTIDE SEQUENCE [LARGE SCALE GENOMIC DNA]</scope>
    <source>
        <strain evidence="6 7">DSM 1989</strain>
    </source>
</reference>
<evidence type="ECO:0000256" key="4">
    <source>
        <dbReference type="ARBA" id="ARBA00022643"/>
    </source>
</evidence>
<keyword evidence="3" id="KW-0285">Flavoprotein</keyword>
<dbReference type="InterPro" id="IPR013785">
    <property type="entry name" value="Aldolase_TIM"/>
</dbReference>
<keyword evidence="5 6" id="KW-0560">Oxidoreductase</keyword>